<evidence type="ECO:0000256" key="17">
    <source>
        <dbReference type="ARBA" id="ARBA00023264"/>
    </source>
</evidence>
<accession>A0A3M0CXX1</accession>
<dbReference type="PANTHER" id="PTHR46382:SF1">
    <property type="entry name" value="PHOSPHATIDATE CYTIDYLYLTRANSFERASE"/>
    <property type="match status" value="1"/>
</dbReference>
<evidence type="ECO:0000256" key="8">
    <source>
        <dbReference type="ARBA" id="ARBA00022475"/>
    </source>
</evidence>
<sequence>MISRNLSQRIAAALLLLPPVLALIYAGGIVFTGLLAVAAFFMLTEWNRVTEQAGRTGTVAAILFVFLLTAGSWWIGAGGAAGRPDAVALFLAMAMAGLCMLVWLVPPGPRENGNPVSRPSLRWLVAGGLYVGMAVLAIAWLRTLDSNGELIVWLFFCVWATDVGGYFFGKGIGGPKLAPTISPKKTWAGFFGGVFLAVVAALLFSTLFGWDRSLLFLSGAGVCVSVMAQIGDLFESLIKRRFGAKDSGDLIPGHGGVLDRVDGLVFAAPATAIAIGMQSWAQI</sequence>
<name>A0A3M0CXX1_9PROT</name>
<dbReference type="InterPro" id="IPR000374">
    <property type="entry name" value="PC_trans"/>
</dbReference>
<gene>
    <name evidence="20" type="ORF">BXY39_1454</name>
</gene>
<comment type="subcellular location">
    <subcellularLocation>
        <location evidence="2">Cell membrane</location>
        <topology evidence="2">Multi-pass membrane protein</topology>
    </subcellularLocation>
</comment>
<proteinExistence type="inferred from homology"/>
<reference evidence="20 21" key="1">
    <citation type="submission" date="2018-10" db="EMBL/GenBank/DDBJ databases">
        <title>Genomic Encyclopedia of Archaeal and Bacterial Type Strains, Phase II (KMG-II): from individual species to whole genera.</title>
        <authorList>
            <person name="Goeker M."/>
        </authorList>
    </citation>
    <scope>NUCLEOTIDE SEQUENCE [LARGE SCALE GENOMIC DNA]</scope>
    <source>
        <strain evidence="20 21">DSM 25217</strain>
    </source>
</reference>
<comment type="pathway">
    <text evidence="4">Lipid metabolism.</text>
</comment>
<dbReference type="FunCoup" id="A0A3M0CXX1">
    <property type="interactions" value="436"/>
</dbReference>
<comment type="pathway">
    <text evidence="3 18">Phospholipid metabolism; CDP-diacylglycerol biosynthesis; CDP-diacylglycerol from sn-glycerol 3-phosphate: step 3/3.</text>
</comment>
<keyword evidence="15 19" id="KW-0472">Membrane</keyword>
<keyword evidence="17" id="KW-1208">Phospholipid metabolism</keyword>
<evidence type="ECO:0000256" key="3">
    <source>
        <dbReference type="ARBA" id="ARBA00005119"/>
    </source>
</evidence>
<dbReference type="EMBL" id="REFR01000010">
    <property type="protein sequence ID" value="RMB08813.1"/>
    <property type="molecule type" value="Genomic_DNA"/>
</dbReference>
<feature type="transmembrane region" description="Helical" evidence="19">
    <location>
        <begin position="214"/>
        <end position="234"/>
    </location>
</feature>
<dbReference type="GO" id="GO:0005886">
    <property type="term" value="C:plasma membrane"/>
    <property type="evidence" value="ECO:0007669"/>
    <property type="project" value="UniProtKB-SubCell"/>
</dbReference>
<dbReference type="AlphaFoldDB" id="A0A3M0CXX1"/>
<organism evidence="20 21">
    <name type="scientific">Eilatimonas milleporae</name>
    <dbReference type="NCBI Taxonomy" id="911205"/>
    <lineage>
        <taxon>Bacteria</taxon>
        <taxon>Pseudomonadati</taxon>
        <taxon>Pseudomonadota</taxon>
        <taxon>Alphaproteobacteria</taxon>
        <taxon>Kordiimonadales</taxon>
        <taxon>Kordiimonadaceae</taxon>
        <taxon>Eilatimonas</taxon>
    </lineage>
</organism>
<dbReference type="RefSeq" id="WP_121938144.1">
    <property type="nucleotide sequence ID" value="NZ_REFR01000010.1"/>
</dbReference>
<dbReference type="Proteomes" id="UP000271227">
    <property type="component" value="Unassembled WGS sequence"/>
</dbReference>
<feature type="transmembrane region" description="Helical" evidence="19">
    <location>
        <begin position="56"/>
        <end position="75"/>
    </location>
</feature>
<evidence type="ECO:0000256" key="14">
    <source>
        <dbReference type="ARBA" id="ARBA00023098"/>
    </source>
</evidence>
<comment type="caution">
    <text evidence="20">The sequence shown here is derived from an EMBL/GenBank/DDBJ whole genome shotgun (WGS) entry which is preliminary data.</text>
</comment>
<evidence type="ECO:0000256" key="18">
    <source>
        <dbReference type="RuleBase" id="RU003938"/>
    </source>
</evidence>
<feature type="transmembrane region" description="Helical" evidence="19">
    <location>
        <begin position="150"/>
        <end position="168"/>
    </location>
</feature>
<comment type="catalytic activity">
    <reaction evidence="1 18">
        <text>a 1,2-diacyl-sn-glycero-3-phosphate + CTP + H(+) = a CDP-1,2-diacyl-sn-glycerol + diphosphate</text>
        <dbReference type="Rhea" id="RHEA:16229"/>
        <dbReference type="ChEBI" id="CHEBI:15378"/>
        <dbReference type="ChEBI" id="CHEBI:33019"/>
        <dbReference type="ChEBI" id="CHEBI:37563"/>
        <dbReference type="ChEBI" id="CHEBI:58332"/>
        <dbReference type="ChEBI" id="CHEBI:58608"/>
        <dbReference type="EC" id="2.7.7.41"/>
    </reaction>
</comment>
<evidence type="ECO:0000313" key="21">
    <source>
        <dbReference type="Proteomes" id="UP000271227"/>
    </source>
</evidence>
<evidence type="ECO:0000256" key="13">
    <source>
        <dbReference type="ARBA" id="ARBA00022989"/>
    </source>
</evidence>
<feature type="transmembrane region" description="Helical" evidence="19">
    <location>
        <begin position="20"/>
        <end position="44"/>
    </location>
</feature>
<evidence type="ECO:0000256" key="11">
    <source>
        <dbReference type="ARBA" id="ARBA00022692"/>
    </source>
</evidence>
<keyword evidence="14" id="KW-0443">Lipid metabolism</keyword>
<keyword evidence="21" id="KW-1185">Reference proteome</keyword>
<evidence type="ECO:0000256" key="7">
    <source>
        <dbReference type="ARBA" id="ARBA00019373"/>
    </source>
</evidence>
<keyword evidence="12 18" id="KW-0548">Nucleotidyltransferase</keyword>
<dbReference type="GO" id="GO:0016024">
    <property type="term" value="P:CDP-diacylglycerol biosynthetic process"/>
    <property type="evidence" value="ECO:0007669"/>
    <property type="project" value="UniProtKB-UniPathway"/>
</dbReference>
<dbReference type="InParanoid" id="A0A3M0CXX1"/>
<dbReference type="EC" id="2.7.7.41" evidence="6 18"/>
<keyword evidence="11 18" id="KW-0812">Transmembrane</keyword>
<evidence type="ECO:0000256" key="16">
    <source>
        <dbReference type="ARBA" id="ARBA00023209"/>
    </source>
</evidence>
<evidence type="ECO:0000256" key="4">
    <source>
        <dbReference type="ARBA" id="ARBA00005189"/>
    </source>
</evidence>
<evidence type="ECO:0000256" key="1">
    <source>
        <dbReference type="ARBA" id="ARBA00001698"/>
    </source>
</evidence>
<evidence type="ECO:0000313" key="20">
    <source>
        <dbReference type="EMBL" id="RMB08813.1"/>
    </source>
</evidence>
<dbReference type="UniPathway" id="UPA00557">
    <property type="reaction ID" value="UER00614"/>
</dbReference>
<feature type="transmembrane region" description="Helical" evidence="19">
    <location>
        <begin position="121"/>
        <end position="144"/>
    </location>
</feature>
<keyword evidence="8" id="KW-1003">Cell membrane</keyword>
<keyword evidence="10 18" id="KW-0808">Transferase</keyword>
<feature type="transmembrane region" description="Helical" evidence="19">
    <location>
        <begin position="188"/>
        <end position="208"/>
    </location>
</feature>
<evidence type="ECO:0000256" key="9">
    <source>
        <dbReference type="ARBA" id="ARBA00022516"/>
    </source>
</evidence>
<dbReference type="GO" id="GO:0004605">
    <property type="term" value="F:phosphatidate cytidylyltransferase activity"/>
    <property type="evidence" value="ECO:0007669"/>
    <property type="project" value="UniProtKB-EC"/>
</dbReference>
<dbReference type="PANTHER" id="PTHR46382">
    <property type="entry name" value="PHOSPHATIDATE CYTIDYLYLTRANSFERASE"/>
    <property type="match status" value="1"/>
</dbReference>
<evidence type="ECO:0000256" key="19">
    <source>
        <dbReference type="SAM" id="Phobius"/>
    </source>
</evidence>
<keyword evidence="16" id="KW-0594">Phospholipid biosynthesis</keyword>
<evidence type="ECO:0000256" key="2">
    <source>
        <dbReference type="ARBA" id="ARBA00004651"/>
    </source>
</evidence>
<evidence type="ECO:0000256" key="5">
    <source>
        <dbReference type="ARBA" id="ARBA00010185"/>
    </source>
</evidence>
<keyword evidence="13 19" id="KW-1133">Transmembrane helix</keyword>
<feature type="transmembrane region" description="Helical" evidence="19">
    <location>
        <begin position="87"/>
        <end position="105"/>
    </location>
</feature>
<evidence type="ECO:0000256" key="12">
    <source>
        <dbReference type="ARBA" id="ARBA00022695"/>
    </source>
</evidence>
<protein>
    <recommendedName>
        <fullName evidence="7 18">Phosphatidate cytidylyltransferase</fullName>
        <ecNumber evidence="6 18">2.7.7.41</ecNumber>
    </recommendedName>
</protein>
<dbReference type="Pfam" id="PF01148">
    <property type="entry name" value="CTP_transf_1"/>
    <property type="match status" value="1"/>
</dbReference>
<dbReference type="PROSITE" id="PS01315">
    <property type="entry name" value="CDS"/>
    <property type="match status" value="1"/>
</dbReference>
<evidence type="ECO:0000256" key="15">
    <source>
        <dbReference type="ARBA" id="ARBA00023136"/>
    </source>
</evidence>
<evidence type="ECO:0000256" key="6">
    <source>
        <dbReference type="ARBA" id="ARBA00012487"/>
    </source>
</evidence>
<keyword evidence="9" id="KW-0444">Lipid biosynthesis</keyword>
<evidence type="ECO:0000256" key="10">
    <source>
        <dbReference type="ARBA" id="ARBA00022679"/>
    </source>
</evidence>
<comment type="similarity">
    <text evidence="5 18">Belongs to the CDS family.</text>
</comment>